<name>A0AAN9IFD5_CROPI</name>
<sequence>MKIWSSLAFQKYWSHVALRISDAIVYSRMDIQLCKVPWSPGLEYRSLFMSCCGHGDTKTLSYQQPNAAEAFLCLLTLASTKQSSSPSLP</sequence>
<gene>
    <name evidence="1" type="ORF">RIF29_17508</name>
</gene>
<protein>
    <submittedName>
        <fullName evidence="1">Uncharacterized protein</fullName>
    </submittedName>
</protein>
<reference evidence="1 2" key="1">
    <citation type="submission" date="2024-01" db="EMBL/GenBank/DDBJ databases">
        <title>The genomes of 5 underutilized Papilionoideae crops provide insights into root nodulation and disease resistanc.</title>
        <authorList>
            <person name="Yuan L."/>
        </authorList>
    </citation>
    <scope>NUCLEOTIDE SEQUENCE [LARGE SCALE GENOMIC DNA]</scope>
    <source>
        <strain evidence="1">ZHUSHIDOU_FW_LH</strain>
        <tissue evidence="1">Leaf</tissue>
    </source>
</reference>
<evidence type="ECO:0000313" key="2">
    <source>
        <dbReference type="Proteomes" id="UP001372338"/>
    </source>
</evidence>
<dbReference type="Proteomes" id="UP001372338">
    <property type="component" value="Unassembled WGS sequence"/>
</dbReference>
<evidence type="ECO:0000313" key="1">
    <source>
        <dbReference type="EMBL" id="KAK7276369.1"/>
    </source>
</evidence>
<keyword evidence="2" id="KW-1185">Reference proteome</keyword>
<organism evidence="1 2">
    <name type="scientific">Crotalaria pallida</name>
    <name type="common">Smooth rattlebox</name>
    <name type="synonym">Crotalaria striata</name>
    <dbReference type="NCBI Taxonomy" id="3830"/>
    <lineage>
        <taxon>Eukaryota</taxon>
        <taxon>Viridiplantae</taxon>
        <taxon>Streptophyta</taxon>
        <taxon>Embryophyta</taxon>
        <taxon>Tracheophyta</taxon>
        <taxon>Spermatophyta</taxon>
        <taxon>Magnoliopsida</taxon>
        <taxon>eudicotyledons</taxon>
        <taxon>Gunneridae</taxon>
        <taxon>Pentapetalae</taxon>
        <taxon>rosids</taxon>
        <taxon>fabids</taxon>
        <taxon>Fabales</taxon>
        <taxon>Fabaceae</taxon>
        <taxon>Papilionoideae</taxon>
        <taxon>50 kb inversion clade</taxon>
        <taxon>genistoids sensu lato</taxon>
        <taxon>core genistoids</taxon>
        <taxon>Crotalarieae</taxon>
        <taxon>Crotalaria</taxon>
    </lineage>
</organism>
<comment type="caution">
    <text evidence="1">The sequence shown here is derived from an EMBL/GenBank/DDBJ whole genome shotgun (WGS) entry which is preliminary data.</text>
</comment>
<accession>A0AAN9IFD5</accession>
<dbReference type="AlphaFoldDB" id="A0AAN9IFD5"/>
<dbReference type="EMBL" id="JAYWIO010000003">
    <property type="protein sequence ID" value="KAK7276369.1"/>
    <property type="molecule type" value="Genomic_DNA"/>
</dbReference>
<proteinExistence type="predicted"/>